<dbReference type="GO" id="GO:0005576">
    <property type="term" value="C:extracellular region"/>
    <property type="evidence" value="ECO:0007669"/>
    <property type="project" value="UniProtKB-SubCell"/>
</dbReference>
<evidence type="ECO:0000256" key="6">
    <source>
        <dbReference type="ARBA" id="ARBA00022729"/>
    </source>
</evidence>
<sequence length="205" mass="22017">MSLRDFDKEDVREPDSTESMRCGGFTLMAALGLWVLTASWSSSPKAPQPAQPWMDASEPPAYVGNVCANLRLGIPAIRMSDGPQGFRDNVNPGTSTAFPCGLAIAATFDVDASSAWGLAMGDEFYRKGANVLLGPGVCVARVPQNGRNFEYLSGEDPYLGYTLVQPAVAGIQSQGVIANAKHWVNNNQETNRTIVSAVVDERTQF</sequence>
<keyword evidence="5" id="KW-0964">Secreted</keyword>
<organism evidence="10 11">
    <name type="scientific">Prymnesium parvum</name>
    <name type="common">Toxic golden alga</name>
    <dbReference type="NCBI Taxonomy" id="97485"/>
    <lineage>
        <taxon>Eukaryota</taxon>
        <taxon>Haptista</taxon>
        <taxon>Haptophyta</taxon>
        <taxon>Prymnesiophyceae</taxon>
        <taxon>Prymnesiales</taxon>
        <taxon>Prymnesiaceae</taxon>
        <taxon>Prymnesium</taxon>
    </lineage>
</organism>
<keyword evidence="7" id="KW-0378">Hydrolase</keyword>
<evidence type="ECO:0000256" key="1">
    <source>
        <dbReference type="ARBA" id="ARBA00000448"/>
    </source>
</evidence>
<dbReference type="AlphaFoldDB" id="A0AB34J6L0"/>
<protein>
    <recommendedName>
        <fullName evidence="4">beta-glucosidase</fullName>
        <ecNumber evidence="4">3.2.1.21</ecNumber>
    </recommendedName>
</protein>
<evidence type="ECO:0000259" key="9">
    <source>
        <dbReference type="Pfam" id="PF00933"/>
    </source>
</evidence>
<evidence type="ECO:0000256" key="4">
    <source>
        <dbReference type="ARBA" id="ARBA00012744"/>
    </source>
</evidence>
<comment type="catalytic activity">
    <reaction evidence="1">
        <text>Hydrolysis of terminal, non-reducing beta-D-glucosyl residues with release of beta-D-glucose.</text>
        <dbReference type="EC" id="3.2.1.21"/>
    </reaction>
</comment>
<comment type="caution">
    <text evidence="10">The sequence shown here is derived from an EMBL/GenBank/DDBJ whole genome shotgun (WGS) entry which is preliminary data.</text>
</comment>
<dbReference type="EC" id="3.2.1.21" evidence="4"/>
<dbReference type="GO" id="GO:0008422">
    <property type="term" value="F:beta-glucosidase activity"/>
    <property type="evidence" value="ECO:0007669"/>
    <property type="project" value="UniProtKB-EC"/>
</dbReference>
<dbReference type="GO" id="GO:0009251">
    <property type="term" value="P:glucan catabolic process"/>
    <property type="evidence" value="ECO:0007669"/>
    <property type="project" value="TreeGrafter"/>
</dbReference>
<evidence type="ECO:0000313" key="10">
    <source>
        <dbReference type="EMBL" id="KAL1514999.1"/>
    </source>
</evidence>
<keyword evidence="6" id="KW-0732">Signal</keyword>
<evidence type="ECO:0000256" key="5">
    <source>
        <dbReference type="ARBA" id="ARBA00022525"/>
    </source>
</evidence>
<dbReference type="Proteomes" id="UP001515480">
    <property type="component" value="Unassembled WGS sequence"/>
</dbReference>
<dbReference type="InterPro" id="IPR017853">
    <property type="entry name" value="GH"/>
</dbReference>
<reference evidence="10 11" key="1">
    <citation type="journal article" date="2024" name="Science">
        <title>Giant polyketide synthase enzymes in the biosynthesis of giant marine polyether toxins.</title>
        <authorList>
            <person name="Fallon T.R."/>
            <person name="Shende V.V."/>
            <person name="Wierzbicki I.H."/>
            <person name="Pendleton A.L."/>
            <person name="Watervoot N.F."/>
            <person name="Auber R.P."/>
            <person name="Gonzalez D.J."/>
            <person name="Wisecaver J.H."/>
            <person name="Moore B.S."/>
        </authorList>
    </citation>
    <scope>NUCLEOTIDE SEQUENCE [LARGE SCALE GENOMIC DNA]</scope>
    <source>
        <strain evidence="10 11">12B1</strain>
    </source>
</reference>
<gene>
    <name evidence="10" type="ORF">AB1Y20_004070</name>
</gene>
<dbReference type="InterPro" id="IPR036962">
    <property type="entry name" value="Glyco_hydro_3_N_sf"/>
</dbReference>
<feature type="domain" description="Glycoside hydrolase family 3 N-terminal" evidence="9">
    <location>
        <begin position="52"/>
        <end position="186"/>
    </location>
</feature>
<name>A0AB34J6L0_PRYPA</name>
<proteinExistence type="inferred from homology"/>
<evidence type="ECO:0000256" key="3">
    <source>
        <dbReference type="ARBA" id="ARBA00005336"/>
    </source>
</evidence>
<comment type="function">
    <text evidence="8">Beta-glucosidases are one of a number of cellulolytic enzymes involved in the degradation of cellulosic biomass. Catalyzes the last step releasing glucose from the inhibitory cellobiose.</text>
</comment>
<dbReference type="PRINTS" id="PR00133">
    <property type="entry name" value="GLHYDRLASE3"/>
</dbReference>
<evidence type="ECO:0000256" key="8">
    <source>
        <dbReference type="ARBA" id="ARBA00024983"/>
    </source>
</evidence>
<dbReference type="PANTHER" id="PTHR42715:SF12">
    <property type="entry name" value="BETA-GLUCOSIDASE G-RELATED"/>
    <property type="match status" value="1"/>
</dbReference>
<accession>A0AB34J6L0</accession>
<comment type="similarity">
    <text evidence="3">Belongs to the glycosyl hydrolase 3 family.</text>
</comment>
<evidence type="ECO:0000313" key="11">
    <source>
        <dbReference type="Proteomes" id="UP001515480"/>
    </source>
</evidence>
<dbReference type="EMBL" id="JBGBPQ010000012">
    <property type="protein sequence ID" value="KAL1514999.1"/>
    <property type="molecule type" value="Genomic_DNA"/>
</dbReference>
<dbReference type="Gene3D" id="3.20.20.300">
    <property type="entry name" value="Glycoside hydrolase, family 3, N-terminal domain"/>
    <property type="match status" value="1"/>
</dbReference>
<dbReference type="InterPro" id="IPR050288">
    <property type="entry name" value="Cellulose_deg_GH3"/>
</dbReference>
<dbReference type="SUPFAM" id="SSF51445">
    <property type="entry name" value="(Trans)glycosidases"/>
    <property type="match status" value="1"/>
</dbReference>
<dbReference type="PANTHER" id="PTHR42715">
    <property type="entry name" value="BETA-GLUCOSIDASE"/>
    <property type="match status" value="1"/>
</dbReference>
<evidence type="ECO:0000256" key="7">
    <source>
        <dbReference type="ARBA" id="ARBA00022801"/>
    </source>
</evidence>
<evidence type="ECO:0000256" key="2">
    <source>
        <dbReference type="ARBA" id="ARBA00004613"/>
    </source>
</evidence>
<dbReference type="Pfam" id="PF00933">
    <property type="entry name" value="Glyco_hydro_3"/>
    <property type="match status" value="1"/>
</dbReference>
<comment type="subcellular location">
    <subcellularLocation>
        <location evidence="2">Secreted</location>
    </subcellularLocation>
</comment>
<keyword evidence="11" id="KW-1185">Reference proteome</keyword>
<dbReference type="InterPro" id="IPR001764">
    <property type="entry name" value="Glyco_hydro_3_N"/>
</dbReference>